<dbReference type="EMBL" id="WMJZ01000061">
    <property type="protein sequence ID" value="MTH48801.1"/>
    <property type="molecule type" value="Genomic_DNA"/>
</dbReference>
<evidence type="ECO:0000313" key="2">
    <source>
        <dbReference type="EMBL" id="MTH48801.1"/>
    </source>
</evidence>
<dbReference type="Pfam" id="PF13503">
    <property type="entry name" value="DUF4123"/>
    <property type="match status" value="1"/>
</dbReference>
<name>A0A6L6IPN3_9ENTR</name>
<organism evidence="2 3">
    <name type="scientific">Intestinirhabdus alba</name>
    <dbReference type="NCBI Taxonomy" id="2899544"/>
    <lineage>
        <taxon>Bacteria</taxon>
        <taxon>Pseudomonadati</taxon>
        <taxon>Pseudomonadota</taxon>
        <taxon>Gammaproteobacteria</taxon>
        <taxon>Enterobacterales</taxon>
        <taxon>Enterobacteriaceae</taxon>
        <taxon>Intestinirhabdus</taxon>
    </lineage>
</organism>
<protein>
    <submittedName>
        <fullName evidence="2">DUF4123 domain-containing protein</fullName>
    </submittedName>
</protein>
<dbReference type="Proteomes" id="UP000477739">
    <property type="component" value="Unassembled WGS sequence"/>
</dbReference>
<evidence type="ECO:0000313" key="3">
    <source>
        <dbReference type="Proteomes" id="UP000477739"/>
    </source>
</evidence>
<dbReference type="AlphaFoldDB" id="A0A6L6IPN3"/>
<dbReference type="RefSeq" id="WP_155110187.1">
    <property type="nucleotide sequence ID" value="NZ_WMJZ01000061.1"/>
</dbReference>
<comment type="caution">
    <text evidence="2">The sequence shown here is derived from an EMBL/GenBank/DDBJ whole genome shotgun (WGS) entry which is preliminary data.</text>
</comment>
<sequence length="337" mass="39005">MTEMMVSYSYAGQNLQEQTETISSRLGERFLSKDLTCLLMIDTAILRLRDKESLLCRQISARESICVPVVPQYLSAAFQPKLVPLNLSVMEDRQLLEMSVESAFDEIHPEKIKQGQGRLICGWLSYSTTPENVAVHLGKSAMQEREGKDILLRFYDPAVSLPLWAILDDWQRQRLLGPVTAWYSVDGDGQWVQRTGISSQQIRLSWSLSLSPQNWLDIHFIGIVNRILCEYRNLHLNEMRLSELQVFQSVLPALRRAWQFPFRNPDDLILYGTHALMISPNFDEHAIIVRILQISRVERKNSYREIVADLTEQQWCRIKDECRKTVYDFPQSLTGDV</sequence>
<gene>
    <name evidence="2" type="ORF">GJV78_21715</name>
</gene>
<reference evidence="2 3" key="1">
    <citation type="submission" date="2019-11" db="EMBL/GenBank/DDBJ databases">
        <title>Escherichia alba sp. nov. isolated from the gut of plastic-eating superworms Zophobas atratus.</title>
        <authorList>
            <person name="Yang Y."/>
        </authorList>
    </citation>
    <scope>NUCLEOTIDE SEQUENCE [LARGE SCALE GENOMIC DNA]</scope>
    <source>
        <strain evidence="3">BIT-B35</strain>
    </source>
</reference>
<keyword evidence="3" id="KW-1185">Reference proteome</keyword>
<dbReference type="OrthoDB" id="5999836at2"/>
<dbReference type="InterPro" id="IPR025391">
    <property type="entry name" value="DUF4123"/>
</dbReference>
<accession>A0A6L6IPN3</accession>
<evidence type="ECO:0000259" key="1">
    <source>
        <dbReference type="Pfam" id="PF13503"/>
    </source>
</evidence>
<feature type="domain" description="DUF4123" evidence="1">
    <location>
        <begin position="108"/>
        <end position="173"/>
    </location>
</feature>
<proteinExistence type="predicted"/>